<comment type="caution">
    <text evidence="2">The sequence shown here is derived from an EMBL/GenBank/DDBJ whole genome shotgun (WGS) entry which is preliminary data.</text>
</comment>
<sequence>MSEQAKETVETTKPATEATAAEVTPTEAETKKAEKKHDEPGFCCGSCS</sequence>
<dbReference type="NCBIfam" id="TIGR04101">
    <property type="entry name" value="CCGSCS"/>
    <property type="match status" value="1"/>
</dbReference>
<accession>A0A2V1GZ93</accession>
<evidence type="ECO:0000313" key="2">
    <source>
        <dbReference type="EMBL" id="PVZ71759.1"/>
    </source>
</evidence>
<name>A0A2V1GZ93_9GAMM</name>
<feature type="region of interest" description="Disordered" evidence="1">
    <location>
        <begin position="1"/>
        <end position="48"/>
    </location>
</feature>
<feature type="compositionally biased region" description="Basic and acidic residues" evidence="1">
    <location>
        <begin position="28"/>
        <end position="40"/>
    </location>
</feature>
<dbReference type="Proteomes" id="UP000244906">
    <property type="component" value="Unassembled WGS sequence"/>
</dbReference>
<organism evidence="2 3">
    <name type="scientific">Pelagibaculum spongiae</name>
    <dbReference type="NCBI Taxonomy" id="2080658"/>
    <lineage>
        <taxon>Bacteria</taxon>
        <taxon>Pseudomonadati</taxon>
        <taxon>Pseudomonadota</taxon>
        <taxon>Gammaproteobacteria</taxon>
        <taxon>Oceanospirillales</taxon>
        <taxon>Pelagibaculum</taxon>
    </lineage>
</organism>
<evidence type="ECO:0000313" key="3">
    <source>
        <dbReference type="Proteomes" id="UP000244906"/>
    </source>
</evidence>
<protein>
    <submittedName>
        <fullName evidence="2">CCGSCS motif protein</fullName>
    </submittedName>
</protein>
<proteinExistence type="predicted"/>
<feature type="compositionally biased region" description="Low complexity" evidence="1">
    <location>
        <begin position="11"/>
        <end position="27"/>
    </location>
</feature>
<reference evidence="2 3" key="1">
    <citation type="submission" date="2018-04" db="EMBL/GenBank/DDBJ databases">
        <title>Thalassorhabdus spongiae gen. nov., sp. nov., isolated from a marine sponge in South-West Iceland.</title>
        <authorList>
            <person name="Knobloch S."/>
            <person name="Daussin A."/>
            <person name="Johannsson R."/>
            <person name="Marteinsson V.T."/>
        </authorList>
    </citation>
    <scope>NUCLEOTIDE SEQUENCE [LARGE SCALE GENOMIC DNA]</scope>
    <source>
        <strain evidence="2 3">Hp12</strain>
    </source>
</reference>
<gene>
    <name evidence="2" type="ORF">DC094_01660</name>
</gene>
<dbReference type="AlphaFoldDB" id="A0A2V1GZ93"/>
<dbReference type="EMBL" id="QDDL01000001">
    <property type="protein sequence ID" value="PVZ71759.1"/>
    <property type="molecule type" value="Genomic_DNA"/>
</dbReference>
<keyword evidence="3" id="KW-1185">Reference proteome</keyword>
<evidence type="ECO:0000256" key="1">
    <source>
        <dbReference type="SAM" id="MobiDB-lite"/>
    </source>
</evidence>
<dbReference type="InterPro" id="IPR026481">
    <property type="entry name" value="CCGSCS"/>
</dbReference>
<feature type="compositionally biased region" description="Basic and acidic residues" evidence="1">
    <location>
        <begin position="1"/>
        <end position="10"/>
    </location>
</feature>